<evidence type="ECO:0000256" key="5">
    <source>
        <dbReference type="PIRSR" id="PIRSR019663-1"/>
    </source>
</evidence>
<feature type="signal peptide" evidence="7">
    <location>
        <begin position="1"/>
        <end position="17"/>
    </location>
</feature>
<accession>A0A2P6NLC0</accession>
<keyword evidence="3" id="KW-0337">GPI-anchor biosynthesis</keyword>
<dbReference type="PRINTS" id="PR00776">
    <property type="entry name" value="HEMOGLOBNASE"/>
</dbReference>
<dbReference type="PANTHER" id="PTHR48067:SF1">
    <property type="entry name" value="GPI-ANCHOR TRANSAMIDASE"/>
    <property type="match status" value="1"/>
</dbReference>
<evidence type="ECO:0000256" key="7">
    <source>
        <dbReference type="SAM" id="SignalP"/>
    </source>
</evidence>
<dbReference type="InterPro" id="IPR001096">
    <property type="entry name" value="Peptidase_C13"/>
</dbReference>
<comment type="pathway">
    <text evidence="1">Glycolipid biosynthesis; glycosylphosphatidylinositol-anchor biosynthesis.</text>
</comment>
<dbReference type="GO" id="GO:0006508">
    <property type="term" value="P:proteolysis"/>
    <property type="evidence" value="ECO:0007669"/>
    <property type="project" value="InterPro"/>
</dbReference>
<dbReference type="PANTHER" id="PTHR48067">
    <property type="entry name" value="GPI-ANCHOR TRANSAMIDASE"/>
    <property type="match status" value="1"/>
</dbReference>
<organism evidence="8 9">
    <name type="scientific">Planoprotostelium fungivorum</name>
    <dbReference type="NCBI Taxonomy" id="1890364"/>
    <lineage>
        <taxon>Eukaryota</taxon>
        <taxon>Amoebozoa</taxon>
        <taxon>Evosea</taxon>
        <taxon>Variosea</taxon>
        <taxon>Cavosteliida</taxon>
        <taxon>Cavosteliaceae</taxon>
        <taxon>Planoprotostelium</taxon>
    </lineage>
</organism>
<keyword evidence="9" id="KW-1185">Reference proteome</keyword>
<dbReference type="Gene3D" id="3.40.50.1460">
    <property type="match status" value="1"/>
</dbReference>
<name>A0A2P6NLC0_9EUKA</name>
<dbReference type="Gene3D" id="2.130.10.10">
    <property type="entry name" value="YVTN repeat-like/Quinoprotein amine dehydrogenase"/>
    <property type="match status" value="1"/>
</dbReference>
<dbReference type="EMBL" id="MDYQ01000057">
    <property type="protein sequence ID" value="PRP84753.1"/>
    <property type="molecule type" value="Genomic_DNA"/>
</dbReference>
<dbReference type="InterPro" id="IPR001680">
    <property type="entry name" value="WD40_rpt"/>
</dbReference>
<sequence>MKSISLLLLLLLSYASSQHEGTIENFLQQGNDDRHTNNWAVLVCTSRFWFNYRHISNVLGMYRTVKRLGIPDSHIIMMLADDMACNPRNTWPAQVFDNENHRANLYGENIEVDYRGYEVNVETLIRLLTGRHDKSTPRSKRLLSDANSNIFFYMTGHGGDQFIKFQDVEEISSHDLADAFQQMHEKKRYREILFMADTCQAATLHKQFNSPNIVSIGSSKIKENSYSHHTDYTLGVSVIDRFTFHTLDYFERLDANSNKTISDLFGRYNFDDIGSNVEWRDDLYNQPLNEVLLTDFFGSVTRTQTTPKSYPLTPDYVQEVERESEIERIVEGEEETKKEKKSLLNVWSLVSVALLSVVALGFHDEMATSKAASNPQVDSLPPNASLSYIQLRSGPSLLFGNLSSASAHHGRIAFSRLDEIVVMDPEEGEKTSRRVVTSKNVGIPLHVEWLPFNGGRPLLFVSASKGIEVLNEDGSQSLFVKVFTQSNEAGVTIGSVGSVIIREGGAEYIVCGATSGEVYIYRMIGSDLSMFKIVKENQSTLEKITSDATGEHWCIGDSKGDITLFRGFDVLCHFSGLSTTQKHSSELPYLFACSGLVMRDDLIVASFTSGLVSLFSISQQSKTVEISAHPCSINSLTLHPTKDLFVTAASDGYATIWGWTFEKGLPKVRQLSTVYVHNAILTGATFVNHGRTLLLASCDALQIVSISDLGL</sequence>
<dbReference type="PROSITE" id="PS50294">
    <property type="entry name" value="WD_REPEATS_REGION"/>
    <property type="match status" value="1"/>
</dbReference>
<evidence type="ECO:0000256" key="3">
    <source>
        <dbReference type="ARBA" id="ARBA00022502"/>
    </source>
</evidence>
<dbReference type="GO" id="GO:0016255">
    <property type="term" value="P:attachment of GPI anchor to protein"/>
    <property type="evidence" value="ECO:0007669"/>
    <property type="project" value="InterPro"/>
</dbReference>
<reference evidence="8 9" key="1">
    <citation type="journal article" date="2018" name="Genome Biol. Evol.">
        <title>Multiple Roots of Fruiting Body Formation in Amoebozoa.</title>
        <authorList>
            <person name="Hillmann F."/>
            <person name="Forbes G."/>
            <person name="Novohradska S."/>
            <person name="Ferling I."/>
            <person name="Riege K."/>
            <person name="Groth M."/>
            <person name="Westermann M."/>
            <person name="Marz M."/>
            <person name="Spaller T."/>
            <person name="Winckler T."/>
            <person name="Schaap P."/>
            <person name="Glockner G."/>
        </authorList>
    </citation>
    <scope>NUCLEOTIDE SEQUENCE [LARGE SCALE GENOMIC DNA]</scope>
    <source>
        <strain evidence="8 9">Jena</strain>
    </source>
</reference>
<evidence type="ECO:0000313" key="8">
    <source>
        <dbReference type="EMBL" id="PRP84753.1"/>
    </source>
</evidence>
<dbReference type="OrthoDB" id="192611at2759"/>
<dbReference type="InterPro" id="IPR028361">
    <property type="entry name" value="GPI_transamidase"/>
</dbReference>
<proteinExistence type="inferred from homology"/>
<dbReference type="GO" id="GO:0006506">
    <property type="term" value="P:GPI anchor biosynthetic process"/>
    <property type="evidence" value="ECO:0007669"/>
    <property type="project" value="UniProtKB-UniPathway"/>
</dbReference>
<dbReference type="PROSITE" id="PS50082">
    <property type="entry name" value="WD_REPEATS_2"/>
    <property type="match status" value="1"/>
</dbReference>
<dbReference type="FunFam" id="3.40.50.1460:FF:000021">
    <property type="entry name" value="GPI-anchor transamidase"/>
    <property type="match status" value="1"/>
</dbReference>
<evidence type="ECO:0000256" key="1">
    <source>
        <dbReference type="ARBA" id="ARBA00004687"/>
    </source>
</evidence>
<evidence type="ECO:0000256" key="4">
    <source>
        <dbReference type="ARBA" id="ARBA00022729"/>
    </source>
</evidence>
<dbReference type="Proteomes" id="UP000241769">
    <property type="component" value="Unassembled WGS sequence"/>
</dbReference>
<dbReference type="GO" id="GO:0042765">
    <property type="term" value="C:GPI-anchor transamidase complex"/>
    <property type="evidence" value="ECO:0007669"/>
    <property type="project" value="InterPro"/>
</dbReference>
<dbReference type="SUPFAM" id="SSF50978">
    <property type="entry name" value="WD40 repeat-like"/>
    <property type="match status" value="1"/>
</dbReference>
<evidence type="ECO:0000313" key="9">
    <source>
        <dbReference type="Proteomes" id="UP000241769"/>
    </source>
</evidence>
<dbReference type="UniPathway" id="UPA00196"/>
<feature type="repeat" description="WD" evidence="6">
    <location>
        <begin position="626"/>
        <end position="657"/>
    </location>
</feature>
<gene>
    <name evidence="8" type="ORF">PROFUN_07855</name>
</gene>
<dbReference type="SMART" id="SM00320">
    <property type="entry name" value="WD40"/>
    <property type="match status" value="3"/>
</dbReference>
<dbReference type="InterPro" id="IPR015943">
    <property type="entry name" value="WD40/YVTN_repeat-like_dom_sf"/>
</dbReference>
<dbReference type="GO" id="GO:0003923">
    <property type="term" value="F:GPI-anchor transamidase activity"/>
    <property type="evidence" value="ECO:0007669"/>
    <property type="project" value="InterPro"/>
</dbReference>
<comment type="caution">
    <text evidence="8">The sequence shown here is derived from an EMBL/GenBank/DDBJ whole genome shotgun (WGS) entry which is preliminary data.</text>
</comment>
<keyword evidence="4 7" id="KW-0732">Signal</keyword>
<dbReference type="InParanoid" id="A0A2P6NLC0"/>
<dbReference type="STRING" id="1890364.A0A2P6NLC0"/>
<protein>
    <submittedName>
        <fullName evidence="8">Uncharacterized protein</fullName>
    </submittedName>
</protein>
<feature type="chain" id="PRO_5015162561" evidence="7">
    <location>
        <begin position="18"/>
        <end position="711"/>
    </location>
</feature>
<dbReference type="AlphaFoldDB" id="A0A2P6NLC0"/>
<dbReference type="PIRSF" id="PIRSF500138">
    <property type="entry name" value="GPI8"/>
    <property type="match status" value="1"/>
</dbReference>
<feature type="active site" description="Nucleophile" evidence="5">
    <location>
        <position position="199"/>
    </location>
</feature>
<dbReference type="PIRSF" id="PIRSF019663">
    <property type="entry name" value="Legumain"/>
    <property type="match status" value="1"/>
</dbReference>
<evidence type="ECO:0000256" key="2">
    <source>
        <dbReference type="ARBA" id="ARBA00009941"/>
    </source>
</evidence>
<dbReference type="Pfam" id="PF01650">
    <property type="entry name" value="Peptidase_C13"/>
    <property type="match status" value="1"/>
</dbReference>
<comment type="similarity">
    <text evidence="2">Belongs to the peptidase C13 family.</text>
</comment>
<keyword evidence="6" id="KW-0853">WD repeat</keyword>
<evidence type="ECO:0000256" key="6">
    <source>
        <dbReference type="PROSITE-ProRule" id="PRU00221"/>
    </source>
</evidence>
<dbReference type="InterPro" id="IPR036322">
    <property type="entry name" value="WD40_repeat_dom_sf"/>
</dbReference>
<feature type="active site" evidence="5">
    <location>
        <position position="157"/>
    </location>
</feature>